<evidence type="ECO:0000313" key="3">
    <source>
        <dbReference type="Proteomes" id="UP000639606"/>
    </source>
</evidence>
<protein>
    <recommendedName>
        <fullName evidence="4">Guanylate cyclase domain-containing protein</fullName>
    </recommendedName>
</protein>
<dbReference type="EMBL" id="BMRG01000010">
    <property type="protein sequence ID" value="GGP68884.1"/>
    <property type="molecule type" value="Genomic_DNA"/>
</dbReference>
<reference evidence="2" key="2">
    <citation type="submission" date="2020-09" db="EMBL/GenBank/DDBJ databases">
        <authorList>
            <person name="Sun Q."/>
            <person name="Ohkuma M."/>
        </authorList>
    </citation>
    <scope>NUCLEOTIDE SEQUENCE</scope>
    <source>
        <strain evidence="2">JCM 3313</strain>
    </source>
</reference>
<accession>A0A918EFX3</accession>
<evidence type="ECO:0000256" key="1">
    <source>
        <dbReference type="SAM" id="MobiDB-lite"/>
    </source>
</evidence>
<organism evidence="2 3">
    <name type="scientific">Saccharothrix coeruleofusca</name>
    <dbReference type="NCBI Taxonomy" id="33919"/>
    <lineage>
        <taxon>Bacteria</taxon>
        <taxon>Bacillati</taxon>
        <taxon>Actinomycetota</taxon>
        <taxon>Actinomycetes</taxon>
        <taxon>Pseudonocardiales</taxon>
        <taxon>Pseudonocardiaceae</taxon>
        <taxon>Saccharothrix</taxon>
    </lineage>
</organism>
<dbReference type="AlphaFoldDB" id="A0A918EFX3"/>
<name>A0A918EFX3_9PSEU</name>
<reference evidence="2" key="1">
    <citation type="journal article" date="2014" name="Int. J. Syst. Evol. Microbiol.">
        <title>Complete genome sequence of Corynebacterium casei LMG S-19264T (=DSM 44701T), isolated from a smear-ripened cheese.</title>
        <authorList>
            <consortium name="US DOE Joint Genome Institute (JGI-PGF)"/>
            <person name="Walter F."/>
            <person name="Albersmeier A."/>
            <person name="Kalinowski J."/>
            <person name="Ruckert C."/>
        </authorList>
    </citation>
    <scope>NUCLEOTIDE SEQUENCE</scope>
    <source>
        <strain evidence="2">JCM 3313</strain>
    </source>
</reference>
<sequence>MFPGTRERERSPMLNAHAHPVYRIALGVDIEGSTTRSNREKPVLREVMYEIIAEALARHGIGDDVDRLVDRGDGALALIRPSDRVPKTLLLGSVVPELSKLLTRHNTRRPEVSMRLRAVVHAGEVHFDERGQFGELLDVACGLLDAPRLKLALRETSAPLVLVVSDELYWSVVHHGYDSIAVPSFAPLVNVQVGPAPRQGWVHVPGEPTTWQYGPVRGPVGSPRRGLPLPDVSAVD</sequence>
<gene>
    <name evidence="2" type="ORF">GCM10010185_47340</name>
</gene>
<comment type="caution">
    <text evidence="2">The sequence shown here is derived from an EMBL/GenBank/DDBJ whole genome shotgun (WGS) entry which is preliminary data.</text>
</comment>
<proteinExistence type="predicted"/>
<keyword evidence="3" id="KW-1185">Reference proteome</keyword>
<evidence type="ECO:0000313" key="2">
    <source>
        <dbReference type="EMBL" id="GGP68884.1"/>
    </source>
</evidence>
<dbReference type="Proteomes" id="UP000639606">
    <property type="component" value="Unassembled WGS sequence"/>
</dbReference>
<evidence type="ECO:0008006" key="4">
    <source>
        <dbReference type="Google" id="ProtNLM"/>
    </source>
</evidence>
<feature type="region of interest" description="Disordered" evidence="1">
    <location>
        <begin position="214"/>
        <end position="236"/>
    </location>
</feature>